<proteinExistence type="predicted"/>
<sequence length="109" mass="11709">MSVILLERAKAVLDVIHAADDAKLQTLLDGAEDEAVQFMNRGLLQPYPAETLVDGVLVPVPPLDVPPASMVLGVLLLLQAAYQATPDDAEKLRRAAEIKLQPFRIGLGV</sequence>
<evidence type="ECO:0000313" key="1">
    <source>
        <dbReference type="EMBL" id="CAB3904811.1"/>
    </source>
</evidence>
<gene>
    <name evidence="1" type="ORF">LMG26858_04425</name>
</gene>
<dbReference type="RefSeq" id="WP_175209112.1">
    <property type="nucleotide sequence ID" value="NZ_CADILG010000038.1"/>
</dbReference>
<organism evidence="1 2">
    <name type="scientific">Achromobacter anxifer</name>
    <dbReference type="NCBI Taxonomy" id="1287737"/>
    <lineage>
        <taxon>Bacteria</taxon>
        <taxon>Pseudomonadati</taxon>
        <taxon>Pseudomonadota</taxon>
        <taxon>Betaproteobacteria</taxon>
        <taxon>Burkholderiales</taxon>
        <taxon>Alcaligenaceae</taxon>
        <taxon>Achromobacter</taxon>
    </lineage>
</organism>
<evidence type="ECO:0008006" key="3">
    <source>
        <dbReference type="Google" id="ProtNLM"/>
    </source>
</evidence>
<reference evidence="1 2" key="1">
    <citation type="submission" date="2020-04" db="EMBL/GenBank/DDBJ databases">
        <authorList>
            <person name="De Canck E."/>
        </authorList>
    </citation>
    <scope>NUCLEOTIDE SEQUENCE [LARGE SCALE GENOMIC DNA]</scope>
    <source>
        <strain evidence="1 2">LMG 26858</strain>
    </source>
</reference>
<dbReference type="Gene3D" id="1.10.3230.30">
    <property type="entry name" value="Phage gp6-like head-tail connector protein"/>
    <property type="match status" value="1"/>
</dbReference>
<dbReference type="CDD" id="cd08054">
    <property type="entry name" value="gp6"/>
    <property type="match status" value="1"/>
</dbReference>
<dbReference type="Proteomes" id="UP000494117">
    <property type="component" value="Unassembled WGS sequence"/>
</dbReference>
<dbReference type="AlphaFoldDB" id="A0A6S7EC23"/>
<evidence type="ECO:0000313" key="2">
    <source>
        <dbReference type="Proteomes" id="UP000494117"/>
    </source>
</evidence>
<name>A0A6S7EC23_9BURK</name>
<keyword evidence="2" id="KW-1185">Reference proteome</keyword>
<dbReference type="EMBL" id="CADILG010000038">
    <property type="protein sequence ID" value="CAB3904811.1"/>
    <property type="molecule type" value="Genomic_DNA"/>
</dbReference>
<accession>A0A6S7EC23</accession>
<protein>
    <recommendedName>
        <fullName evidence="3">Phage gp6-like head-tail connector protein</fullName>
    </recommendedName>
</protein>